<reference evidence="1 2" key="1">
    <citation type="submission" date="2021-12" db="EMBL/GenBank/DDBJ databases">
        <title>Discovery of the Pendulisporaceae a myxobacterial family with distinct sporulation behavior and unique specialized metabolism.</title>
        <authorList>
            <person name="Garcia R."/>
            <person name="Popoff A."/>
            <person name="Bader C.D."/>
            <person name="Loehr J."/>
            <person name="Walesch S."/>
            <person name="Walt C."/>
            <person name="Boldt J."/>
            <person name="Bunk B."/>
            <person name="Haeckl F.J.F.P.J."/>
            <person name="Gunesch A.P."/>
            <person name="Birkelbach J."/>
            <person name="Nuebel U."/>
            <person name="Pietschmann T."/>
            <person name="Bach T."/>
            <person name="Mueller R."/>
        </authorList>
    </citation>
    <scope>NUCLEOTIDE SEQUENCE [LARGE SCALE GENOMIC DNA]</scope>
    <source>
        <strain evidence="1 2">MSr12523</strain>
    </source>
</reference>
<dbReference type="RefSeq" id="WP_394841726.1">
    <property type="nucleotide sequence ID" value="NZ_CP089982.1"/>
</dbReference>
<organism evidence="1 2">
    <name type="scientific">Pendulispora brunnea</name>
    <dbReference type="NCBI Taxonomy" id="2905690"/>
    <lineage>
        <taxon>Bacteria</taxon>
        <taxon>Pseudomonadati</taxon>
        <taxon>Myxococcota</taxon>
        <taxon>Myxococcia</taxon>
        <taxon>Myxococcales</taxon>
        <taxon>Sorangiineae</taxon>
        <taxon>Pendulisporaceae</taxon>
        <taxon>Pendulispora</taxon>
    </lineage>
</organism>
<accession>A0ABZ2K0N5</accession>
<evidence type="ECO:0000313" key="1">
    <source>
        <dbReference type="EMBL" id="WXA91105.1"/>
    </source>
</evidence>
<dbReference type="Proteomes" id="UP001379533">
    <property type="component" value="Chromosome"/>
</dbReference>
<keyword evidence="2" id="KW-1185">Reference proteome</keyword>
<protein>
    <recommendedName>
        <fullName evidence="3">Transposase</fullName>
    </recommendedName>
</protein>
<gene>
    <name evidence="1" type="ORF">LZC95_32205</name>
</gene>
<evidence type="ECO:0000313" key="2">
    <source>
        <dbReference type="Proteomes" id="UP001379533"/>
    </source>
</evidence>
<name>A0ABZ2K0N5_9BACT</name>
<sequence length="112" mass="12280">MHDTMKQWGNEPVMLDTTRVRCIGVGAHGRKNDALDADAIGLALDAGRVPLAHVLSPERRVLRAKLSVRGELVDMRARQVVIIRGLARAEGVLLPSSSTENFLEKLEASQTR</sequence>
<dbReference type="EMBL" id="CP089982">
    <property type="protein sequence ID" value="WXA91105.1"/>
    <property type="molecule type" value="Genomic_DNA"/>
</dbReference>
<proteinExistence type="predicted"/>
<evidence type="ECO:0008006" key="3">
    <source>
        <dbReference type="Google" id="ProtNLM"/>
    </source>
</evidence>